<comment type="caution">
    <text evidence="3">The sequence shown here is derived from an EMBL/GenBank/DDBJ whole genome shotgun (WGS) entry which is preliminary data.</text>
</comment>
<evidence type="ECO:0000313" key="3">
    <source>
        <dbReference type="EMBL" id="POH66923.1"/>
    </source>
</evidence>
<dbReference type="InterPro" id="IPR011047">
    <property type="entry name" value="Quinoprotein_ADH-like_sf"/>
</dbReference>
<dbReference type="Proteomes" id="UP000237340">
    <property type="component" value="Unassembled WGS sequence"/>
</dbReference>
<feature type="chain" id="PRO_5038468258" description="Pyrrolo-quinoline quinone repeat domain-containing protein" evidence="1">
    <location>
        <begin position="21"/>
        <end position="495"/>
    </location>
</feature>
<dbReference type="RefSeq" id="WP_103460074.1">
    <property type="nucleotide sequence ID" value="NZ_PPXD01000008.1"/>
</dbReference>
<dbReference type="Pfam" id="PF13360">
    <property type="entry name" value="PQQ_2"/>
    <property type="match status" value="1"/>
</dbReference>
<organism evidence="3 4">
    <name type="scientific">Cryobacterium zongtaii</name>
    <dbReference type="NCBI Taxonomy" id="1259217"/>
    <lineage>
        <taxon>Bacteria</taxon>
        <taxon>Bacillati</taxon>
        <taxon>Actinomycetota</taxon>
        <taxon>Actinomycetes</taxon>
        <taxon>Micrococcales</taxon>
        <taxon>Microbacteriaceae</taxon>
        <taxon>Cryobacterium</taxon>
    </lineage>
</organism>
<evidence type="ECO:0000313" key="4">
    <source>
        <dbReference type="Proteomes" id="UP000237340"/>
    </source>
</evidence>
<gene>
    <name evidence="3" type="ORF">C3B61_07565</name>
</gene>
<dbReference type="Gene3D" id="2.130.10.10">
    <property type="entry name" value="YVTN repeat-like/Quinoprotein amine dehydrogenase"/>
    <property type="match status" value="1"/>
</dbReference>
<keyword evidence="4" id="KW-1185">Reference proteome</keyword>
<protein>
    <recommendedName>
        <fullName evidence="2">Pyrrolo-quinoline quinone repeat domain-containing protein</fullName>
    </recommendedName>
</protein>
<accession>A0A2S3ZHM5</accession>
<dbReference type="AlphaFoldDB" id="A0A2S3ZHM5"/>
<feature type="domain" description="Pyrrolo-quinoline quinone repeat" evidence="2">
    <location>
        <begin position="51"/>
        <end position="119"/>
    </location>
</feature>
<keyword evidence="1" id="KW-0732">Signal</keyword>
<reference evidence="3 4" key="1">
    <citation type="submission" date="2018-01" db="EMBL/GenBank/DDBJ databases">
        <title>Cryobacterium sp. nov., from glaciers in China.</title>
        <authorList>
            <person name="Liu Q."/>
            <person name="Xin Y.-H."/>
        </authorList>
    </citation>
    <scope>NUCLEOTIDE SEQUENCE [LARGE SCALE GENOMIC DNA]</scope>
    <source>
        <strain evidence="3 4">TMN-42</strain>
    </source>
</reference>
<feature type="signal peptide" evidence="1">
    <location>
        <begin position="1"/>
        <end position="20"/>
    </location>
</feature>
<dbReference type="InterPro" id="IPR015943">
    <property type="entry name" value="WD40/YVTN_repeat-like_dom_sf"/>
</dbReference>
<name>A0A2S3ZHM5_9MICO</name>
<dbReference type="InterPro" id="IPR002372">
    <property type="entry name" value="PQQ_rpt_dom"/>
</dbReference>
<dbReference type="EMBL" id="PPXD01000008">
    <property type="protein sequence ID" value="POH66923.1"/>
    <property type="molecule type" value="Genomic_DNA"/>
</dbReference>
<dbReference type="SUPFAM" id="SSF50998">
    <property type="entry name" value="Quinoprotein alcohol dehydrogenase-like"/>
    <property type="match status" value="1"/>
</dbReference>
<evidence type="ECO:0000259" key="2">
    <source>
        <dbReference type="Pfam" id="PF13360"/>
    </source>
</evidence>
<sequence>MFRATSTLPIAALVLLVALTGCTPGTSLIPESAADIAARELDEVATPDWSVDASLVGDPAAADGVVLAYAKASSGSLQVVAWDATTGEQLWADSAVTGAATVGVQASATIISDGDQHYAAYLRPGDDKDWQDLVLADLGTGTPVPLTDNRVWATSRPSSCADGTDICFTGWKQTDYDAGSLSYRFTTAGGEITPDTDVVLPDSARLIGNRVYSTNSRPPEGTEMLGSSADGEFLWERPYQEVFGEGTSSDGGWFWTKEKTTGLLIGAGGLFDASRADATEYTDDATQQRVVALDPESGESVWSLDGAEFCDYYVREEARADGKRTFCVINSGTTSVVKKADGSGFDVTRTDFDVDLVGVDVATGEIDWTLPLGGDDYNGTGDEKESTFASFSADSVRLIDGKSTIVNLITGEHSDASEEAVYACSIQREPLIAMYPGTGESTSFGGGDDHQACEATGELSDTFSIGSVRMVGVDAGAGRLIVASPGALLGFTVED</sequence>
<evidence type="ECO:0000256" key="1">
    <source>
        <dbReference type="SAM" id="SignalP"/>
    </source>
</evidence>
<proteinExistence type="predicted"/>
<dbReference type="PROSITE" id="PS51257">
    <property type="entry name" value="PROKAR_LIPOPROTEIN"/>
    <property type="match status" value="1"/>
</dbReference>